<dbReference type="InParanoid" id="A0A0C2SUH8"/>
<keyword evidence="3" id="KW-1185">Reference proteome</keyword>
<proteinExistence type="predicted"/>
<gene>
    <name evidence="2" type="ORF">M378DRAFT_171480</name>
</gene>
<feature type="region of interest" description="Disordered" evidence="1">
    <location>
        <begin position="1"/>
        <end position="26"/>
    </location>
</feature>
<sequence length="68" mass="7579">MFSSCLQTPIQSHKSSTSPSTSKSISLRNPVTQRAIVHMNVYLLFSKYHLPLLSMSGVALYNPLRSII</sequence>
<evidence type="ECO:0000256" key="1">
    <source>
        <dbReference type="SAM" id="MobiDB-lite"/>
    </source>
</evidence>
<dbReference type="AlphaFoldDB" id="A0A0C2SUH8"/>
<dbReference type="Proteomes" id="UP000054549">
    <property type="component" value="Unassembled WGS sequence"/>
</dbReference>
<evidence type="ECO:0000313" key="3">
    <source>
        <dbReference type="Proteomes" id="UP000054549"/>
    </source>
</evidence>
<evidence type="ECO:0000313" key="2">
    <source>
        <dbReference type="EMBL" id="KIL57714.1"/>
    </source>
</evidence>
<dbReference type="HOGENOM" id="CLU_2793430_0_0_1"/>
<feature type="compositionally biased region" description="Low complexity" evidence="1">
    <location>
        <begin position="9"/>
        <end position="26"/>
    </location>
</feature>
<dbReference type="EMBL" id="KN818360">
    <property type="protein sequence ID" value="KIL57714.1"/>
    <property type="molecule type" value="Genomic_DNA"/>
</dbReference>
<protein>
    <submittedName>
        <fullName evidence="2">Uncharacterized protein</fullName>
    </submittedName>
</protein>
<name>A0A0C2SUH8_AMAMK</name>
<organism evidence="2 3">
    <name type="scientific">Amanita muscaria (strain Koide BX008)</name>
    <dbReference type="NCBI Taxonomy" id="946122"/>
    <lineage>
        <taxon>Eukaryota</taxon>
        <taxon>Fungi</taxon>
        <taxon>Dikarya</taxon>
        <taxon>Basidiomycota</taxon>
        <taxon>Agaricomycotina</taxon>
        <taxon>Agaricomycetes</taxon>
        <taxon>Agaricomycetidae</taxon>
        <taxon>Agaricales</taxon>
        <taxon>Pluteineae</taxon>
        <taxon>Amanitaceae</taxon>
        <taxon>Amanita</taxon>
    </lineage>
</organism>
<reference evidence="2 3" key="1">
    <citation type="submission" date="2014-04" db="EMBL/GenBank/DDBJ databases">
        <title>Evolutionary Origins and Diversification of the Mycorrhizal Mutualists.</title>
        <authorList>
            <consortium name="DOE Joint Genome Institute"/>
            <consortium name="Mycorrhizal Genomics Consortium"/>
            <person name="Kohler A."/>
            <person name="Kuo A."/>
            <person name="Nagy L.G."/>
            <person name="Floudas D."/>
            <person name="Copeland A."/>
            <person name="Barry K.W."/>
            <person name="Cichocki N."/>
            <person name="Veneault-Fourrey C."/>
            <person name="LaButti K."/>
            <person name="Lindquist E.A."/>
            <person name="Lipzen A."/>
            <person name="Lundell T."/>
            <person name="Morin E."/>
            <person name="Murat C."/>
            <person name="Riley R."/>
            <person name="Ohm R."/>
            <person name="Sun H."/>
            <person name="Tunlid A."/>
            <person name="Henrissat B."/>
            <person name="Grigoriev I.V."/>
            <person name="Hibbett D.S."/>
            <person name="Martin F."/>
        </authorList>
    </citation>
    <scope>NUCLEOTIDE SEQUENCE [LARGE SCALE GENOMIC DNA]</scope>
    <source>
        <strain evidence="2 3">Koide BX008</strain>
    </source>
</reference>
<accession>A0A0C2SUH8</accession>